<dbReference type="SUPFAM" id="SSF49464">
    <property type="entry name" value="Carboxypeptidase regulatory domain-like"/>
    <property type="match status" value="1"/>
</dbReference>
<dbReference type="RefSeq" id="WP_164680476.1">
    <property type="nucleotide sequence ID" value="NZ_CP049057.1"/>
</dbReference>
<dbReference type="KEGG" id="mgel:G5B37_13090"/>
<dbReference type="InterPro" id="IPR008969">
    <property type="entry name" value="CarboxyPept-like_regulatory"/>
</dbReference>
<accession>A0A6G6GPR3</accession>
<proteinExistence type="predicted"/>
<evidence type="ECO:0000313" key="2">
    <source>
        <dbReference type="EMBL" id="QIE60464.1"/>
    </source>
</evidence>
<feature type="signal peptide" evidence="1">
    <location>
        <begin position="1"/>
        <end position="18"/>
    </location>
</feature>
<dbReference type="EMBL" id="CP049057">
    <property type="protein sequence ID" value="QIE60464.1"/>
    <property type="molecule type" value="Genomic_DNA"/>
</dbReference>
<reference evidence="2 3" key="1">
    <citation type="submission" date="2020-02" db="EMBL/GenBank/DDBJ databases">
        <title>Complete genome sequence of Flavobacteriaceae bacterium.</title>
        <authorList>
            <person name="Kim S.-J."/>
            <person name="Kim Y.-S."/>
            <person name="Kim K.-H."/>
        </authorList>
    </citation>
    <scope>NUCLEOTIDE SEQUENCE [LARGE SCALE GENOMIC DNA]</scope>
    <source>
        <strain evidence="2 3">RR4-40</strain>
    </source>
</reference>
<protein>
    <recommendedName>
        <fullName evidence="4">CarboxypepD_reg-like domain-containing protein</fullName>
    </recommendedName>
</protein>
<dbReference type="Proteomes" id="UP000505306">
    <property type="component" value="Chromosome"/>
</dbReference>
<keyword evidence="3" id="KW-1185">Reference proteome</keyword>
<dbReference type="AlphaFoldDB" id="A0A6G6GPR3"/>
<evidence type="ECO:0000313" key="3">
    <source>
        <dbReference type="Proteomes" id="UP000505306"/>
    </source>
</evidence>
<evidence type="ECO:0008006" key="4">
    <source>
        <dbReference type="Google" id="ProtNLM"/>
    </source>
</evidence>
<sequence>MKLLITSFLILFSLVCFSQQVERVSVRGEVSVPKGEEKDQISIYNESSRRGTVTDDQGKFELEVAAQDRILITALQFQSYTVVVTESVIENKLMKIYLNPYVNKLDVVILRNQNLTGDLEYDAKNTEVIAVPNVELSFDADADFAPDRFSRVEGNAAQEALGYGTLQNGVNFVSIIGVLAKALFPKKKSEPYKPQLKETEMVKLLQDKYSAAYYSETFSIPLDRVDDFIYFAGENAITTNMLKPENEVELLETLFIQSELYKARGSGE</sequence>
<feature type="chain" id="PRO_5026291310" description="CarboxypepD_reg-like domain-containing protein" evidence="1">
    <location>
        <begin position="19"/>
        <end position="268"/>
    </location>
</feature>
<organism evidence="2 3">
    <name type="scientific">Rasiella rasia</name>
    <dbReference type="NCBI Taxonomy" id="2744027"/>
    <lineage>
        <taxon>Bacteria</taxon>
        <taxon>Pseudomonadati</taxon>
        <taxon>Bacteroidota</taxon>
        <taxon>Flavobacteriia</taxon>
        <taxon>Flavobacteriales</taxon>
        <taxon>Flavobacteriaceae</taxon>
        <taxon>Rasiella</taxon>
    </lineage>
</organism>
<evidence type="ECO:0000256" key="1">
    <source>
        <dbReference type="SAM" id="SignalP"/>
    </source>
</evidence>
<keyword evidence="1" id="KW-0732">Signal</keyword>
<gene>
    <name evidence="2" type="ORF">G5B37_13090</name>
</gene>
<name>A0A6G6GPR3_9FLAO</name>